<proteinExistence type="predicted"/>
<organism evidence="2 3">
    <name type="scientific">Pyrus ussuriensis x Pyrus communis</name>
    <dbReference type="NCBI Taxonomy" id="2448454"/>
    <lineage>
        <taxon>Eukaryota</taxon>
        <taxon>Viridiplantae</taxon>
        <taxon>Streptophyta</taxon>
        <taxon>Embryophyta</taxon>
        <taxon>Tracheophyta</taxon>
        <taxon>Spermatophyta</taxon>
        <taxon>Magnoliopsida</taxon>
        <taxon>eudicotyledons</taxon>
        <taxon>Gunneridae</taxon>
        <taxon>Pentapetalae</taxon>
        <taxon>rosids</taxon>
        <taxon>fabids</taxon>
        <taxon>Rosales</taxon>
        <taxon>Rosaceae</taxon>
        <taxon>Amygdaloideae</taxon>
        <taxon>Maleae</taxon>
        <taxon>Pyrus</taxon>
    </lineage>
</organism>
<keyword evidence="1" id="KW-0732">Signal</keyword>
<dbReference type="Proteomes" id="UP000327157">
    <property type="component" value="Chromosome 14"/>
</dbReference>
<evidence type="ECO:0000313" key="2">
    <source>
        <dbReference type="EMBL" id="KAB2608987.1"/>
    </source>
</evidence>
<dbReference type="PANTHER" id="PTHR34361">
    <property type="entry name" value="OS08G0157800 PROTEIN"/>
    <property type="match status" value="1"/>
</dbReference>
<reference evidence="2 3" key="3">
    <citation type="submission" date="2019-11" db="EMBL/GenBank/DDBJ databases">
        <title>A de novo genome assembly of a pear dwarfing rootstock.</title>
        <authorList>
            <person name="Wang F."/>
            <person name="Wang J."/>
            <person name="Li S."/>
            <person name="Zhang Y."/>
            <person name="Fang M."/>
            <person name="Ma L."/>
            <person name="Zhao Y."/>
            <person name="Jiang S."/>
        </authorList>
    </citation>
    <scope>NUCLEOTIDE SEQUENCE [LARGE SCALE GENOMIC DNA]</scope>
    <source>
        <strain evidence="2">S2</strain>
        <tissue evidence="2">Leaf</tissue>
    </source>
</reference>
<sequence>MSLITRIAVQSARLILMFSLRVLDSFSSQSGVDTEESNEIIQMRSMGNALRGNRLTTEELDPQALVYKTLWLDAEAELRSMKHKLVSNAHNWKWVAAD</sequence>
<feature type="chain" id="PRO_5024439246" evidence="1">
    <location>
        <begin position="26"/>
        <end position="98"/>
    </location>
</feature>
<dbReference type="PANTHER" id="PTHR34361:SF6">
    <property type="entry name" value="POX DOMAIN-CONTAINING PROTEIN"/>
    <property type="match status" value="1"/>
</dbReference>
<gene>
    <name evidence="2" type="ORF">D8674_012155</name>
</gene>
<accession>A0A5N5G1I7</accession>
<dbReference type="OrthoDB" id="1649072at2759"/>
<evidence type="ECO:0000256" key="1">
    <source>
        <dbReference type="SAM" id="SignalP"/>
    </source>
</evidence>
<reference evidence="3" key="2">
    <citation type="submission" date="2019-10" db="EMBL/GenBank/DDBJ databases">
        <title>A de novo genome assembly of a pear dwarfing rootstock.</title>
        <authorList>
            <person name="Wang F."/>
            <person name="Wang J."/>
            <person name="Li S."/>
            <person name="Zhang Y."/>
            <person name="Fang M."/>
            <person name="Ma L."/>
            <person name="Zhao Y."/>
            <person name="Jiang S."/>
        </authorList>
    </citation>
    <scope>NUCLEOTIDE SEQUENCE [LARGE SCALE GENOMIC DNA]</scope>
</reference>
<name>A0A5N5G1I7_9ROSA</name>
<evidence type="ECO:0000313" key="3">
    <source>
        <dbReference type="Proteomes" id="UP000327157"/>
    </source>
</evidence>
<dbReference type="EMBL" id="SMOL01000553">
    <property type="protein sequence ID" value="KAB2608987.1"/>
    <property type="molecule type" value="Genomic_DNA"/>
</dbReference>
<comment type="caution">
    <text evidence="2">The sequence shown here is derived from an EMBL/GenBank/DDBJ whole genome shotgun (WGS) entry which is preliminary data.</text>
</comment>
<protein>
    <submittedName>
        <fullName evidence="2">Uncharacterized protein</fullName>
    </submittedName>
</protein>
<dbReference type="AlphaFoldDB" id="A0A5N5G1I7"/>
<keyword evidence="3" id="KW-1185">Reference proteome</keyword>
<reference evidence="2 3" key="1">
    <citation type="submission" date="2019-09" db="EMBL/GenBank/DDBJ databases">
        <authorList>
            <person name="Ou C."/>
        </authorList>
    </citation>
    <scope>NUCLEOTIDE SEQUENCE [LARGE SCALE GENOMIC DNA]</scope>
    <source>
        <strain evidence="2">S2</strain>
        <tissue evidence="2">Leaf</tissue>
    </source>
</reference>
<feature type="signal peptide" evidence="1">
    <location>
        <begin position="1"/>
        <end position="25"/>
    </location>
</feature>